<dbReference type="GO" id="GO:0004674">
    <property type="term" value="F:protein serine/threonine kinase activity"/>
    <property type="evidence" value="ECO:0007669"/>
    <property type="project" value="TreeGrafter"/>
</dbReference>
<dbReference type="Gene3D" id="1.10.510.10">
    <property type="entry name" value="Transferase(Phosphotransferase) domain 1"/>
    <property type="match status" value="1"/>
</dbReference>
<dbReference type="FunFam" id="1.10.510.10:FF:000571">
    <property type="entry name" value="Maternal embryonic leucine zipper kinase"/>
    <property type="match status" value="1"/>
</dbReference>
<gene>
    <name evidence="4" type="ORF">CPOL0286_LOCUS8963</name>
</gene>
<dbReference type="PANTHER" id="PTHR24346:SF30">
    <property type="entry name" value="MATERNAL EMBRYONIC LEUCINE ZIPPER KINASE"/>
    <property type="match status" value="1"/>
</dbReference>
<proteinExistence type="predicted"/>
<sequence>MGAATFLRTVLQGRSSASSESEMASAASSSEDLFERYGIDHTKRFGEGGYGATFAAQDRKTGEAIVVKVIDTRKMKLALIQKECQFLETVKGNEHIIKIHAHGLGQNKHSHLYFIFMERASGGELFDQLTTHNGPLPEKAAQQFMRELVDGVAHCHKLGVAHRDLKLENVLLNDAGVLKVIDFGLSHQYAVSADGQVDRSKPIEGFCGSKSYAAPEVLLGRGYDGFQADMWSLGVCLFGLLNGFFPVDEAKPTDWRYQKLVKSQEQGRSSVATILGWYKKTPAHLSDNAVNLLDALLSINPLRRPSIQDVLAHPFVSGIEQPNYDEMSDSLHYRGAGMQQYGAFTADDMEIIDDGPVYRSLGGGFDDEFDAVEPPPMPGLARQAAFGGSDGMSLALDFTF</sequence>
<dbReference type="InterPro" id="IPR000719">
    <property type="entry name" value="Prot_kinase_dom"/>
</dbReference>
<reference evidence="4" key="1">
    <citation type="submission" date="2021-01" db="EMBL/GenBank/DDBJ databases">
        <authorList>
            <person name="Corre E."/>
            <person name="Pelletier E."/>
            <person name="Niang G."/>
            <person name="Scheremetjew M."/>
            <person name="Finn R."/>
            <person name="Kale V."/>
            <person name="Holt S."/>
            <person name="Cochrane G."/>
            <person name="Meng A."/>
            <person name="Brown T."/>
            <person name="Cohen L."/>
        </authorList>
    </citation>
    <scope>NUCLEOTIDE SEQUENCE</scope>
    <source>
        <strain evidence="4">UIO037</strain>
    </source>
</reference>
<evidence type="ECO:0000256" key="1">
    <source>
        <dbReference type="ARBA" id="ARBA00022741"/>
    </source>
</evidence>
<protein>
    <recommendedName>
        <fullName evidence="3">Protein kinase domain-containing protein</fullName>
    </recommendedName>
</protein>
<dbReference type="SUPFAM" id="SSF56112">
    <property type="entry name" value="Protein kinase-like (PK-like)"/>
    <property type="match status" value="1"/>
</dbReference>
<dbReference type="InterPro" id="IPR011009">
    <property type="entry name" value="Kinase-like_dom_sf"/>
</dbReference>
<evidence type="ECO:0000259" key="3">
    <source>
        <dbReference type="PROSITE" id="PS50011"/>
    </source>
</evidence>
<dbReference type="GO" id="GO:0035556">
    <property type="term" value="P:intracellular signal transduction"/>
    <property type="evidence" value="ECO:0007669"/>
    <property type="project" value="TreeGrafter"/>
</dbReference>
<dbReference type="InterPro" id="IPR008271">
    <property type="entry name" value="Ser/Thr_kinase_AS"/>
</dbReference>
<dbReference type="EMBL" id="HBKO01019694">
    <property type="protein sequence ID" value="CAE2221108.1"/>
    <property type="molecule type" value="Transcribed_RNA"/>
</dbReference>
<dbReference type="PANTHER" id="PTHR24346">
    <property type="entry name" value="MAP/MICROTUBULE AFFINITY-REGULATING KINASE"/>
    <property type="match status" value="1"/>
</dbReference>
<dbReference type="SMART" id="SM00220">
    <property type="entry name" value="S_TKc"/>
    <property type="match status" value="1"/>
</dbReference>
<organism evidence="4">
    <name type="scientific">Prymnesium polylepis</name>
    <dbReference type="NCBI Taxonomy" id="72548"/>
    <lineage>
        <taxon>Eukaryota</taxon>
        <taxon>Haptista</taxon>
        <taxon>Haptophyta</taxon>
        <taxon>Prymnesiophyceae</taxon>
        <taxon>Prymnesiales</taxon>
        <taxon>Prymnesiaceae</taxon>
        <taxon>Prymnesium</taxon>
    </lineage>
</organism>
<keyword evidence="1" id="KW-0547">Nucleotide-binding</keyword>
<keyword evidence="2" id="KW-0067">ATP-binding</keyword>
<dbReference type="PROSITE" id="PS50011">
    <property type="entry name" value="PROTEIN_KINASE_DOM"/>
    <property type="match status" value="1"/>
</dbReference>
<evidence type="ECO:0000256" key="2">
    <source>
        <dbReference type="ARBA" id="ARBA00022840"/>
    </source>
</evidence>
<dbReference type="Pfam" id="PF00069">
    <property type="entry name" value="Pkinase"/>
    <property type="match status" value="1"/>
</dbReference>
<dbReference type="GO" id="GO:0005524">
    <property type="term" value="F:ATP binding"/>
    <property type="evidence" value="ECO:0007669"/>
    <property type="project" value="UniProtKB-KW"/>
</dbReference>
<dbReference type="AlphaFoldDB" id="A0A7S4I7W4"/>
<dbReference type="PROSITE" id="PS00108">
    <property type="entry name" value="PROTEIN_KINASE_ST"/>
    <property type="match status" value="1"/>
</dbReference>
<evidence type="ECO:0000313" key="4">
    <source>
        <dbReference type="EMBL" id="CAE2221108.1"/>
    </source>
</evidence>
<accession>A0A7S4I7W4</accession>
<dbReference type="GO" id="GO:0005737">
    <property type="term" value="C:cytoplasm"/>
    <property type="evidence" value="ECO:0007669"/>
    <property type="project" value="TreeGrafter"/>
</dbReference>
<feature type="domain" description="Protein kinase" evidence="3">
    <location>
        <begin position="39"/>
        <end position="316"/>
    </location>
</feature>
<name>A0A7S4I7W4_9EUKA</name>